<proteinExistence type="inferred from homology"/>
<organism evidence="3 4">
    <name type="scientific">Aureimonas ureilytica</name>
    <dbReference type="NCBI Taxonomy" id="401562"/>
    <lineage>
        <taxon>Bacteria</taxon>
        <taxon>Pseudomonadati</taxon>
        <taxon>Pseudomonadota</taxon>
        <taxon>Alphaproteobacteria</taxon>
        <taxon>Hyphomicrobiales</taxon>
        <taxon>Aurantimonadaceae</taxon>
        <taxon>Aureimonas</taxon>
    </lineage>
</organism>
<dbReference type="Proteomes" id="UP000078272">
    <property type="component" value="Unassembled WGS sequence"/>
</dbReference>
<gene>
    <name evidence="3" type="ORF">NS226_19920</name>
</gene>
<dbReference type="Pfam" id="PF02325">
    <property type="entry name" value="CCB3_YggT"/>
    <property type="match status" value="1"/>
</dbReference>
<keyword evidence="2" id="KW-1133">Transmembrane helix</keyword>
<reference evidence="3 4" key="1">
    <citation type="journal article" date="2016" name="Front. Microbiol.">
        <title>Genomic Resource of Rice Seed Associated Bacteria.</title>
        <authorList>
            <person name="Midha S."/>
            <person name="Bansal K."/>
            <person name="Sharma S."/>
            <person name="Kumar N."/>
            <person name="Patil P.P."/>
            <person name="Chaudhry V."/>
            <person name="Patil P.B."/>
        </authorList>
    </citation>
    <scope>NUCLEOTIDE SEQUENCE [LARGE SCALE GENOMIC DNA]</scope>
    <source>
        <strain evidence="3 4">NS226</strain>
    </source>
</reference>
<dbReference type="InterPro" id="IPR003425">
    <property type="entry name" value="CCB3/YggT"/>
</dbReference>
<dbReference type="RefSeq" id="WP_058636445.1">
    <property type="nucleotide sequence ID" value="NZ_LDPZ01000060.1"/>
</dbReference>
<sequence length="100" mass="11675">MIALVELILLILSMLRWIVIISAILSWLLAFNILDYRNNFVRTVTDTLYRLTEPLYRPIRKVIPNVGGLDLSPIVLLLIIFFIERLIQTNIYVPMMLGQF</sequence>
<keyword evidence="2" id="KW-0812">Transmembrane</keyword>
<name>A0A175R3T0_9HYPH</name>
<keyword evidence="2" id="KW-0472">Membrane</keyword>
<dbReference type="PATRIC" id="fig|401562.3.peg.4405"/>
<evidence type="ECO:0000313" key="4">
    <source>
        <dbReference type="Proteomes" id="UP000078272"/>
    </source>
</evidence>
<evidence type="ECO:0000313" key="3">
    <source>
        <dbReference type="EMBL" id="KTQ85383.1"/>
    </source>
</evidence>
<comment type="similarity">
    <text evidence="1">Belongs to the YggT family.</text>
</comment>
<feature type="transmembrane region" description="Helical" evidence="2">
    <location>
        <begin position="7"/>
        <end position="30"/>
    </location>
</feature>
<dbReference type="PANTHER" id="PTHR33219">
    <property type="entry name" value="YLMG HOMOLOG PROTEIN 2, CHLOROPLASTIC"/>
    <property type="match status" value="1"/>
</dbReference>
<feature type="transmembrane region" description="Helical" evidence="2">
    <location>
        <begin position="62"/>
        <end position="83"/>
    </location>
</feature>
<comment type="caution">
    <text evidence="3">The sequence shown here is derived from an EMBL/GenBank/DDBJ whole genome shotgun (WGS) entry which is preliminary data.</text>
</comment>
<evidence type="ECO:0000256" key="1">
    <source>
        <dbReference type="ARBA" id="ARBA00010894"/>
    </source>
</evidence>
<evidence type="ECO:0000256" key="2">
    <source>
        <dbReference type="SAM" id="Phobius"/>
    </source>
</evidence>
<dbReference type="AlphaFoldDB" id="A0A175R3T0"/>
<protein>
    <submittedName>
        <fullName evidence="3">Membrane protein</fullName>
    </submittedName>
</protein>
<dbReference type="OrthoDB" id="9814445at2"/>
<dbReference type="PANTHER" id="PTHR33219:SF14">
    <property type="entry name" value="PROTEIN COFACTOR ASSEMBLY OF COMPLEX C SUBUNIT B CCB3, CHLOROPLASTIC-RELATED"/>
    <property type="match status" value="1"/>
</dbReference>
<dbReference type="GO" id="GO:0016020">
    <property type="term" value="C:membrane"/>
    <property type="evidence" value="ECO:0007669"/>
    <property type="project" value="InterPro"/>
</dbReference>
<accession>A0A175R3T0</accession>
<dbReference type="EMBL" id="LDPZ01000060">
    <property type="protein sequence ID" value="KTQ85383.1"/>
    <property type="molecule type" value="Genomic_DNA"/>
</dbReference>